<gene>
    <name evidence="1" type="ORF">EVAR_78543_1</name>
</gene>
<name>A0A4C1W755_EUMVA</name>
<accession>A0A4C1W755</accession>
<proteinExistence type="predicted"/>
<evidence type="ECO:0000313" key="2">
    <source>
        <dbReference type="Proteomes" id="UP000299102"/>
    </source>
</evidence>
<protein>
    <submittedName>
        <fullName evidence="1">Uncharacterized protein</fullName>
    </submittedName>
</protein>
<dbReference type="AlphaFoldDB" id="A0A4C1W755"/>
<dbReference type="Proteomes" id="UP000299102">
    <property type="component" value="Unassembled WGS sequence"/>
</dbReference>
<keyword evidence="2" id="KW-1185">Reference proteome</keyword>
<dbReference type="EMBL" id="BGZK01000490">
    <property type="protein sequence ID" value="GBP46843.1"/>
    <property type="molecule type" value="Genomic_DNA"/>
</dbReference>
<reference evidence="1 2" key="1">
    <citation type="journal article" date="2019" name="Commun. Biol.">
        <title>The bagworm genome reveals a unique fibroin gene that provides high tensile strength.</title>
        <authorList>
            <person name="Kono N."/>
            <person name="Nakamura H."/>
            <person name="Ohtoshi R."/>
            <person name="Tomita M."/>
            <person name="Numata K."/>
            <person name="Arakawa K."/>
        </authorList>
    </citation>
    <scope>NUCLEOTIDE SEQUENCE [LARGE SCALE GENOMIC DNA]</scope>
</reference>
<evidence type="ECO:0000313" key="1">
    <source>
        <dbReference type="EMBL" id="GBP46843.1"/>
    </source>
</evidence>
<sequence length="106" mass="11818">MKRVYSSLKGRQWTFCASSLPSHNLSTSYCRAQMLNGSMRVAGCQHTVANDDFTTTRTEARGAGAQLKSRTHRPARLVNSLTSHSEPRRRAAGRCRVNTALFLPEH</sequence>
<comment type="caution">
    <text evidence="1">The sequence shown here is derived from an EMBL/GenBank/DDBJ whole genome shotgun (WGS) entry which is preliminary data.</text>
</comment>
<organism evidence="1 2">
    <name type="scientific">Eumeta variegata</name>
    <name type="common">Bagworm moth</name>
    <name type="synonym">Eumeta japonica</name>
    <dbReference type="NCBI Taxonomy" id="151549"/>
    <lineage>
        <taxon>Eukaryota</taxon>
        <taxon>Metazoa</taxon>
        <taxon>Ecdysozoa</taxon>
        <taxon>Arthropoda</taxon>
        <taxon>Hexapoda</taxon>
        <taxon>Insecta</taxon>
        <taxon>Pterygota</taxon>
        <taxon>Neoptera</taxon>
        <taxon>Endopterygota</taxon>
        <taxon>Lepidoptera</taxon>
        <taxon>Glossata</taxon>
        <taxon>Ditrysia</taxon>
        <taxon>Tineoidea</taxon>
        <taxon>Psychidae</taxon>
        <taxon>Oiketicinae</taxon>
        <taxon>Eumeta</taxon>
    </lineage>
</organism>